<dbReference type="AlphaFoldDB" id="A0A072VHK6"/>
<protein>
    <submittedName>
        <fullName evidence="1 2">Uncharacterized protein</fullName>
    </submittedName>
</protein>
<dbReference type="Proteomes" id="UP000002051">
    <property type="component" value="Chromosome 2"/>
</dbReference>
<dbReference type="HOGENOM" id="CLU_2530859_0_0_1"/>
<evidence type="ECO:0000313" key="2">
    <source>
        <dbReference type="EnsemblPlants" id="KEH37640"/>
    </source>
</evidence>
<reference evidence="1 3" key="1">
    <citation type="journal article" date="2011" name="Nature">
        <title>The Medicago genome provides insight into the evolution of rhizobial symbioses.</title>
        <authorList>
            <person name="Young N.D."/>
            <person name="Debelle F."/>
            <person name="Oldroyd G.E."/>
            <person name="Geurts R."/>
            <person name="Cannon S.B."/>
            <person name="Udvardi M.K."/>
            <person name="Benedito V.A."/>
            <person name="Mayer K.F."/>
            <person name="Gouzy J."/>
            <person name="Schoof H."/>
            <person name="Van de Peer Y."/>
            <person name="Proost S."/>
            <person name="Cook D.R."/>
            <person name="Meyers B.C."/>
            <person name="Spannagl M."/>
            <person name="Cheung F."/>
            <person name="De Mita S."/>
            <person name="Krishnakumar V."/>
            <person name="Gundlach H."/>
            <person name="Zhou S."/>
            <person name="Mudge J."/>
            <person name="Bharti A.K."/>
            <person name="Murray J.D."/>
            <person name="Naoumkina M.A."/>
            <person name="Rosen B."/>
            <person name="Silverstein K.A."/>
            <person name="Tang H."/>
            <person name="Rombauts S."/>
            <person name="Zhao P.X."/>
            <person name="Zhou P."/>
            <person name="Barbe V."/>
            <person name="Bardou P."/>
            <person name="Bechner M."/>
            <person name="Bellec A."/>
            <person name="Berger A."/>
            <person name="Berges H."/>
            <person name="Bidwell S."/>
            <person name="Bisseling T."/>
            <person name="Choisne N."/>
            <person name="Couloux A."/>
            <person name="Denny R."/>
            <person name="Deshpande S."/>
            <person name="Dai X."/>
            <person name="Doyle J.J."/>
            <person name="Dudez A.M."/>
            <person name="Farmer A.D."/>
            <person name="Fouteau S."/>
            <person name="Franken C."/>
            <person name="Gibelin C."/>
            <person name="Gish J."/>
            <person name="Goldstein S."/>
            <person name="Gonzalez A.J."/>
            <person name="Green P.J."/>
            <person name="Hallab A."/>
            <person name="Hartog M."/>
            <person name="Hua A."/>
            <person name="Humphray S.J."/>
            <person name="Jeong D.H."/>
            <person name="Jing Y."/>
            <person name="Jocker A."/>
            <person name="Kenton S.M."/>
            <person name="Kim D.J."/>
            <person name="Klee K."/>
            <person name="Lai H."/>
            <person name="Lang C."/>
            <person name="Lin S."/>
            <person name="Macmil S.L."/>
            <person name="Magdelenat G."/>
            <person name="Matthews L."/>
            <person name="McCorrison J."/>
            <person name="Monaghan E.L."/>
            <person name="Mun J.H."/>
            <person name="Najar F.Z."/>
            <person name="Nicholson C."/>
            <person name="Noirot C."/>
            <person name="O'Bleness M."/>
            <person name="Paule C.R."/>
            <person name="Poulain J."/>
            <person name="Prion F."/>
            <person name="Qin B."/>
            <person name="Qu C."/>
            <person name="Retzel E.F."/>
            <person name="Riddle C."/>
            <person name="Sallet E."/>
            <person name="Samain S."/>
            <person name="Samson N."/>
            <person name="Sanders I."/>
            <person name="Saurat O."/>
            <person name="Scarpelli C."/>
            <person name="Schiex T."/>
            <person name="Segurens B."/>
            <person name="Severin A.J."/>
            <person name="Sherrier D.J."/>
            <person name="Shi R."/>
            <person name="Sims S."/>
            <person name="Singer S.R."/>
            <person name="Sinharoy S."/>
            <person name="Sterck L."/>
            <person name="Viollet A."/>
            <person name="Wang B.B."/>
            <person name="Wang K."/>
            <person name="Wang M."/>
            <person name="Wang X."/>
            <person name="Warfsmann J."/>
            <person name="Weissenbach J."/>
            <person name="White D.D."/>
            <person name="White J.D."/>
            <person name="Wiley G.B."/>
            <person name="Wincker P."/>
            <person name="Xing Y."/>
            <person name="Yang L."/>
            <person name="Yao Z."/>
            <person name="Ying F."/>
            <person name="Zhai J."/>
            <person name="Zhou L."/>
            <person name="Zuber A."/>
            <person name="Denarie J."/>
            <person name="Dixon R.A."/>
            <person name="May G.D."/>
            <person name="Schwartz D.C."/>
            <person name="Rogers J."/>
            <person name="Quetier F."/>
            <person name="Town C.D."/>
            <person name="Roe B.A."/>
        </authorList>
    </citation>
    <scope>NUCLEOTIDE SEQUENCE [LARGE SCALE GENOMIC DNA]</scope>
    <source>
        <strain evidence="1">A17</strain>
        <strain evidence="2 3">cv. Jemalong A17</strain>
    </source>
</reference>
<accession>A0A072VHK6</accession>
<reference evidence="1 3" key="2">
    <citation type="journal article" date="2014" name="BMC Genomics">
        <title>An improved genome release (version Mt4.0) for the model legume Medicago truncatula.</title>
        <authorList>
            <person name="Tang H."/>
            <person name="Krishnakumar V."/>
            <person name="Bidwell S."/>
            <person name="Rosen B."/>
            <person name="Chan A."/>
            <person name="Zhou S."/>
            <person name="Gentzbittel L."/>
            <person name="Childs K.L."/>
            <person name="Yandell M."/>
            <person name="Gundlach H."/>
            <person name="Mayer K.F."/>
            <person name="Schwartz D.C."/>
            <person name="Town C.D."/>
        </authorList>
    </citation>
    <scope>GENOME REANNOTATION</scope>
    <source>
        <strain evidence="1">A17</strain>
        <strain evidence="2 3">cv. Jemalong A17</strain>
    </source>
</reference>
<organism evidence="1 3">
    <name type="scientific">Medicago truncatula</name>
    <name type="common">Barrel medic</name>
    <name type="synonym">Medicago tribuloides</name>
    <dbReference type="NCBI Taxonomy" id="3880"/>
    <lineage>
        <taxon>Eukaryota</taxon>
        <taxon>Viridiplantae</taxon>
        <taxon>Streptophyta</taxon>
        <taxon>Embryophyta</taxon>
        <taxon>Tracheophyta</taxon>
        <taxon>Spermatophyta</taxon>
        <taxon>Magnoliopsida</taxon>
        <taxon>eudicotyledons</taxon>
        <taxon>Gunneridae</taxon>
        <taxon>Pentapetalae</taxon>
        <taxon>rosids</taxon>
        <taxon>fabids</taxon>
        <taxon>Fabales</taxon>
        <taxon>Fabaceae</taxon>
        <taxon>Papilionoideae</taxon>
        <taxon>50 kb inversion clade</taxon>
        <taxon>NPAAA clade</taxon>
        <taxon>Hologalegina</taxon>
        <taxon>IRL clade</taxon>
        <taxon>Trifolieae</taxon>
        <taxon>Medicago</taxon>
    </lineage>
</organism>
<proteinExistence type="predicted"/>
<gene>
    <name evidence="1" type="ordered locus">MTR_2g043810</name>
</gene>
<sequence length="84" mass="9744">MCLVRMSRARKLDQIHTSGTFKPYELQMVNGHGHPTKGPLGQESEIYKSRQLESSRDQIHYLEQCIFHIRLIQSALGIPPRTFH</sequence>
<reference evidence="2" key="3">
    <citation type="submission" date="2015-04" db="UniProtKB">
        <authorList>
            <consortium name="EnsemblPlants"/>
        </authorList>
    </citation>
    <scope>IDENTIFICATION</scope>
    <source>
        <strain evidence="2">cv. Jemalong A17</strain>
    </source>
</reference>
<evidence type="ECO:0000313" key="1">
    <source>
        <dbReference type="EMBL" id="KEH37640.1"/>
    </source>
</evidence>
<evidence type="ECO:0000313" key="3">
    <source>
        <dbReference type="Proteomes" id="UP000002051"/>
    </source>
</evidence>
<dbReference type="EnsemblPlants" id="KEH37640">
    <property type="protein sequence ID" value="KEH37640"/>
    <property type="gene ID" value="MTR_2g043810"/>
</dbReference>
<keyword evidence="3" id="KW-1185">Reference proteome</keyword>
<dbReference type="EMBL" id="CM001218">
    <property type="protein sequence ID" value="KEH37640.1"/>
    <property type="molecule type" value="Genomic_DNA"/>
</dbReference>
<name>A0A072VHK6_MEDTR</name>